<dbReference type="Proteomes" id="UP000023152">
    <property type="component" value="Unassembled WGS sequence"/>
</dbReference>
<dbReference type="AlphaFoldDB" id="X6LK09"/>
<feature type="region of interest" description="Disordered" evidence="1">
    <location>
        <begin position="230"/>
        <end position="266"/>
    </location>
</feature>
<feature type="compositionally biased region" description="Polar residues" evidence="1">
    <location>
        <begin position="41"/>
        <end position="61"/>
    </location>
</feature>
<keyword evidence="3" id="KW-1185">Reference proteome</keyword>
<feature type="region of interest" description="Disordered" evidence="1">
    <location>
        <begin position="1"/>
        <end position="61"/>
    </location>
</feature>
<name>X6LK09_RETFI</name>
<protein>
    <submittedName>
        <fullName evidence="2">Viral A-type inclusion protein</fullName>
    </submittedName>
</protein>
<proteinExistence type="predicted"/>
<comment type="caution">
    <text evidence="2">The sequence shown here is derived from an EMBL/GenBank/DDBJ whole genome shotgun (WGS) entry which is preliminary data.</text>
</comment>
<evidence type="ECO:0000256" key="1">
    <source>
        <dbReference type="SAM" id="MobiDB-lite"/>
    </source>
</evidence>
<sequence>MTSLPSEPRRKMQTTAKENNSLKGYGRSKPSGKSIGDSLLSLPNQINDNMQSHSQSARSVNHSINNDEIMIDMKIYGRKARTQEKIISTRQVQHWYINSEIYWSKREGICEEIESHKFSQSWKTLFVHFQSQVKIEELQSIAEQLNSRQQSKSQELDNDGVQDNIFSVQKVFQVESLCEGLQELKNMQKCVLCKGQHASNSILCHVIQKQEMRLRKEICREKGVKIQKTSKKSPKFQIARPKNKNQANEQVNGNGRRYSYTQNKDQSEKIKQLKDQIALLQATVQQLSSIVQAFVPSFNKQMDQEDNTDMEDDQ</sequence>
<accession>X6LK09</accession>
<reference evidence="2 3" key="1">
    <citation type="journal article" date="2013" name="Curr. Biol.">
        <title>The Genome of the Foraminiferan Reticulomyxa filosa.</title>
        <authorList>
            <person name="Glockner G."/>
            <person name="Hulsmann N."/>
            <person name="Schleicher M."/>
            <person name="Noegel A.A."/>
            <person name="Eichinger L."/>
            <person name="Gallinger C."/>
            <person name="Pawlowski J."/>
            <person name="Sierra R."/>
            <person name="Euteneuer U."/>
            <person name="Pillet L."/>
            <person name="Moustafa A."/>
            <person name="Platzer M."/>
            <person name="Groth M."/>
            <person name="Szafranski K."/>
            <person name="Schliwa M."/>
        </authorList>
    </citation>
    <scope>NUCLEOTIDE SEQUENCE [LARGE SCALE GENOMIC DNA]</scope>
</reference>
<dbReference type="EMBL" id="ASPP01039350">
    <property type="protein sequence ID" value="ETO01060.1"/>
    <property type="molecule type" value="Genomic_DNA"/>
</dbReference>
<feature type="compositionally biased region" description="Polar residues" evidence="1">
    <location>
        <begin position="13"/>
        <end position="22"/>
    </location>
</feature>
<evidence type="ECO:0000313" key="3">
    <source>
        <dbReference type="Proteomes" id="UP000023152"/>
    </source>
</evidence>
<feature type="compositionally biased region" description="Polar residues" evidence="1">
    <location>
        <begin position="244"/>
        <end position="264"/>
    </location>
</feature>
<organism evidence="2 3">
    <name type="scientific">Reticulomyxa filosa</name>
    <dbReference type="NCBI Taxonomy" id="46433"/>
    <lineage>
        <taxon>Eukaryota</taxon>
        <taxon>Sar</taxon>
        <taxon>Rhizaria</taxon>
        <taxon>Retaria</taxon>
        <taxon>Foraminifera</taxon>
        <taxon>Monothalamids</taxon>
        <taxon>Reticulomyxidae</taxon>
        <taxon>Reticulomyxa</taxon>
    </lineage>
</organism>
<gene>
    <name evidence="2" type="ORF">RFI_36380</name>
</gene>
<evidence type="ECO:0000313" key="2">
    <source>
        <dbReference type="EMBL" id="ETO01060.1"/>
    </source>
</evidence>